<dbReference type="Proteomes" id="UP000034189">
    <property type="component" value="Chromosome"/>
</dbReference>
<dbReference type="GO" id="GO:0005829">
    <property type="term" value="C:cytosol"/>
    <property type="evidence" value="ECO:0007669"/>
    <property type="project" value="TreeGrafter"/>
</dbReference>
<dbReference type="InterPro" id="IPR029039">
    <property type="entry name" value="Flavoprotein-like_sf"/>
</dbReference>
<dbReference type="HOGENOM" id="CLU_055322_4_2_9"/>
<evidence type="ECO:0000313" key="3">
    <source>
        <dbReference type="EMBL" id="AKG36338.1"/>
    </source>
</evidence>
<reference evidence="3 4" key="2">
    <citation type="journal article" date="2016" name="Genome Announc.">
        <title>Genome Sequence of a Gram-Positive Diazotroph, Paenibacillus durus Type Strain ATCC 35681.</title>
        <authorList>
            <person name="Halim M.A."/>
            <person name="Rahman A.Y."/>
            <person name="Sim K.S."/>
            <person name="Yam H.C."/>
            <person name="Rahim A.A."/>
            <person name="Ghazali A.H."/>
            <person name="Najimudin N."/>
        </authorList>
    </citation>
    <scope>NUCLEOTIDE SEQUENCE [LARGE SCALE GENOMIC DNA]</scope>
    <source>
        <strain evidence="3 4">ATCC 35681</strain>
    </source>
</reference>
<dbReference type="GO" id="GO:0010181">
    <property type="term" value="F:FMN binding"/>
    <property type="evidence" value="ECO:0007669"/>
    <property type="project" value="TreeGrafter"/>
</dbReference>
<proteinExistence type="inferred from homology"/>
<dbReference type="OrthoDB" id="9812295at2"/>
<dbReference type="InterPro" id="IPR050712">
    <property type="entry name" value="NAD(P)H-dep_reductase"/>
</dbReference>
<feature type="domain" description="NADPH-dependent FMN reductase-like" evidence="2">
    <location>
        <begin position="7"/>
        <end position="153"/>
    </location>
</feature>
<gene>
    <name evidence="3" type="ORF">VK70_18690</name>
</gene>
<dbReference type="SUPFAM" id="SSF52218">
    <property type="entry name" value="Flavoproteins"/>
    <property type="match status" value="1"/>
</dbReference>
<accession>A0A0F7FD74</accession>
<dbReference type="AlphaFoldDB" id="A0A0F7FD74"/>
<dbReference type="PANTHER" id="PTHR30543:SF21">
    <property type="entry name" value="NAD(P)H-DEPENDENT FMN REDUCTASE LOT6"/>
    <property type="match status" value="1"/>
</dbReference>
<name>A0A0F7FD74_PAEDU</name>
<organism evidence="3 4">
    <name type="scientific">Paenibacillus durus ATCC 35681</name>
    <dbReference type="NCBI Taxonomy" id="1333534"/>
    <lineage>
        <taxon>Bacteria</taxon>
        <taxon>Bacillati</taxon>
        <taxon>Bacillota</taxon>
        <taxon>Bacilli</taxon>
        <taxon>Bacillales</taxon>
        <taxon>Paenibacillaceae</taxon>
        <taxon>Paenibacillus</taxon>
    </lineage>
</organism>
<dbReference type="Pfam" id="PF03358">
    <property type="entry name" value="FMN_red"/>
    <property type="match status" value="1"/>
</dbReference>
<evidence type="ECO:0000259" key="2">
    <source>
        <dbReference type="Pfam" id="PF03358"/>
    </source>
</evidence>
<dbReference type="PANTHER" id="PTHR30543">
    <property type="entry name" value="CHROMATE REDUCTASE"/>
    <property type="match status" value="1"/>
</dbReference>
<evidence type="ECO:0000256" key="1">
    <source>
        <dbReference type="ARBA" id="ARBA00009428"/>
    </source>
</evidence>
<dbReference type="GO" id="GO:0016491">
    <property type="term" value="F:oxidoreductase activity"/>
    <property type="evidence" value="ECO:0007669"/>
    <property type="project" value="InterPro"/>
</dbReference>
<comment type="similarity">
    <text evidence="1">Belongs to the azoreductase type 2 family.</text>
</comment>
<dbReference type="Gene3D" id="3.40.50.360">
    <property type="match status" value="1"/>
</dbReference>
<dbReference type="EMBL" id="CP011114">
    <property type="protein sequence ID" value="AKG36338.1"/>
    <property type="molecule type" value="Genomic_DNA"/>
</dbReference>
<protein>
    <recommendedName>
        <fullName evidence="2">NADPH-dependent FMN reductase-like domain-containing protein</fullName>
    </recommendedName>
</protein>
<dbReference type="RefSeq" id="WP_036641556.1">
    <property type="nucleotide sequence ID" value="NZ_ASQQ01000507.1"/>
</dbReference>
<dbReference type="PATRIC" id="fig|1333534.5.peg.4125"/>
<reference evidence="3 4" key="1">
    <citation type="submission" date="2015-03" db="EMBL/GenBank/DDBJ databases">
        <authorList>
            <person name="Abdul Halim M."/>
        </authorList>
    </citation>
    <scope>NUCLEOTIDE SEQUENCE [LARGE SCALE GENOMIC DNA]</scope>
    <source>
        <strain evidence="3 4">ATCC 35681</strain>
    </source>
</reference>
<sequence>MSENKLTITAICGSLREGSFNRRVLKAMEGLAPKHWEIHHADISAIPLYNADIESQGDPHSVAQFKESIRRADGVLIVTPEYNMGIPGVLKNALDWASRPVKSSVLIQKPFAIAGATPGSGGTAQSQAQVRQTLLAMNAYTMPGPKVLIGSVHEKLNETTGELDDEATLRHLEKFLIAFEQWILIFKQSQK</sequence>
<dbReference type="InterPro" id="IPR005025">
    <property type="entry name" value="FMN_Rdtase-like_dom"/>
</dbReference>
<evidence type="ECO:0000313" key="4">
    <source>
        <dbReference type="Proteomes" id="UP000034189"/>
    </source>
</evidence>